<sequence>MIKEISKLSAGAALAMTALSMSLMTGCASTPGAAPAAAPAAAAAPAEAGKLQPLLVYGDQGSVDPNVLFLGTPANWAFIVPNKGLGAMDAGNIKAEPTKVGGVNGVKVTWTGGVGQIYSQSKTSHDQVDYVDADSALVFDAVMHKAPEDQVLVRVDCRYPCMGMVDTTAYLKSLPLEKLTTVKIPLACFEKAGTKFPVVNTPWVIYTAKPMSMSVANVRYVPGAAKDADVAMKCGS</sequence>
<evidence type="ECO:0000259" key="2">
    <source>
        <dbReference type="Pfam" id="PF18559"/>
    </source>
</evidence>
<proteinExistence type="predicted"/>
<accession>A0ABX7M4B7</accession>
<name>A0ABX7M4B7_9RHOO</name>
<feature type="signal peptide" evidence="1">
    <location>
        <begin position="1"/>
        <end position="36"/>
    </location>
</feature>
<dbReference type="InterPro" id="IPR041443">
    <property type="entry name" value="Exop_C"/>
</dbReference>
<evidence type="ECO:0000256" key="1">
    <source>
        <dbReference type="SAM" id="SignalP"/>
    </source>
</evidence>
<keyword evidence="4" id="KW-1185">Reference proteome</keyword>
<dbReference type="Pfam" id="PF18559">
    <property type="entry name" value="Exop_C"/>
    <property type="match status" value="1"/>
</dbReference>
<reference evidence="3 4" key="1">
    <citation type="submission" date="2021-02" db="EMBL/GenBank/DDBJ databases">
        <title>Niveibacterium changnyeongensis HC41.</title>
        <authorList>
            <person name="Kang M."/>
        </authorList>
    </citation>
    <scope>NUCLEOTIDE SEQUENCE [LARGE SCALE GENOMIC DNA]</scope>
    <source>
        <strain evidence="3 4">HC41</strain>
    </source>
</reference>
<dbReference type="PROSITE" id="PS51257">
    <property type="entry name" value="PROKAR_LIPOPROTEIN"/>
    <property type="match status" value="1"/>
</dbReference>
<dbReference type="EMBL" id="CP071060">
    <property type="protein sequence ID" value="QSI76575.1"/>
    <property type="molecule type" value="Genomic_DNA"/>
</dbReference>
<organism evidence="3 4">
    <name type="scientific">Niveibacterium microcysteis</name>
    <dbReference type="NCBI Taxonomy" id="2811415"/>
    <lineage>
        <taxon>Bacteria</taxon>
        <taxon>Pseudomonadati</taxon>
        <taxon>Pseudomonadota</taxon>
        <taxon>Betaproteobacteria</taxon>
        <taxon>Rhodocyclales</taxon>
        <taxon>Rhodocyclaceae</taxon>
        <taxon>Niveibacterium</taxon>
    </lineage>
</organism>
<protein>
    <recommendedName>
        <fullName evidence="2">ExoP galactose-binding-like domain-containing protein</fullName>
    </recommendedName>
</protein>
<feature type="domain" description="ExoP galactose-binding-like" evidence="2">
    <location>
        <begin position="105"/>
        <end position="219"/>
    </location>
</feature>
<gene>
    <name evidence="3" type="ORF">JY500_19275</name>
</gene>
<keyword evidence="1" id="KW-0732">Signal</keyword>
<dbReference type="Proteomes" id="UP000663570">
    <property type="component" value="Chromosome"/>
</dbReference>
<dbReference type="RefSeq" id="WP_206254229.1">
    <property type="nucleotide sequence ID" value="NZ_CP071060.1"/>
</dbReference>
<feature type="chain" id="PRO_5047191740" description="ExoP galactose-binding-like domain-containing protein" evidence="1">
    <location>
        <begin position="37"/>
        <end position="236"/>
    </location>
</feature>
<dbReference type="Gene3D" id="2.60.120.430">
    <property type="entry name" value="Galactose-binding lectin"/>
    <property type="match status" value="1"/>
</dbReference>
<evidence type="ECO:0000313" key="4">
    <source>
        <dbReference type="Proteomes" id="UP000663570"/>
    </source>
</evidence>
<evidence type="ECO:0000313" key="3">
    <source>
        <dbReference type="EMBL" id="QSI76575.1"/>
    </source>
</evidence>